<sequence length="354" mass="39895">MNVFKRKKGFKPTLLFFAVLFFLGSLPALAHSEGAFSAADSSDSRTPSGIGLEDAERARIFNQSRAMYQFNEIHKSAYDYEEYYPVFKQASLNLFSTAFDPASTREELADALKQLDAFPSYTLYWGESGYEIDRLLLETEMQLHLHTEFGNEPGQWTETEAERAMDEIASIRDRMYDLVFQSYWDAGIRPLFWEYQNFMVDFEDRRNGRKAMLEQAFQYRADVLKRTAAGQWTEAQTGEFGTAVRALETQLAVMASPEAVQTAFDRLQAAYEALPREDGASSALAADLETARPLLGLPKGIRSGQYPASAFGALRRAIRDAERALEKGGTEEQLTQARNKLAAAVAEFHSRKKA</sequence>
<dbReference type="Proteomes" id="UP000800303">
    <property type="component" value="Unassembled WGS sequence"/>
</dbReference>
<dbReference type="EMBL" id="JAAFGS010000001">
    <property type="protein sequence ID" value="NGZ74377.1"/>
    <property type="molecule type" value="Genomic_DNA"/>
</dbReference>
<dbReference type="RefSeq" id="WP_166272530.1">
    <property type="nucleotide sequence ID" value="NZ_JAAFGS010000001.1"/>
</dbReference>
<evidence type="ECO:0000313" key="2">
    <source>
        <dbReference type="EMBL" id="NGZ74377.1"/>
    </source>
</evidence>
<comment type="caution">
    <text evidence="2">The sequence shown here is derived from an EMBL/GenBank/DDBJ whole genome shotgun (WGS) entry which is preliminary data.</text>
</comment>
<accession>A0ABX0F044</accession>
<feature type="chain" id="PRO_5046167625" description="DUF3829 domain-containing protein" evidence="1">
    <location>
        <begin position="31"/>
        <end position="354"/>
    </location>
</feature>
<name>A0ABX0F044_9BACL</name>
<keyword evidence="1" id="KW-0732">Signal</keyword>
<organism evidence="2 3">
    <name type="scientific">Saccharibacillus alkalitolerans</name>
    <dbReference type="NCBI Taxonomy" id="2705290"/>
    <lineage>
        <taxon>Bacteria</taxon>
        <taxon>Bacillati</taxon>
        <taxon>Bacillota</taxon>
        <taxon>Bacilli</taxon>
        <taxon>Bacillales</taxon>
        <taxon>Paenibacillaceae</taxon>
        <taxon>Saccharibacillus</taxon>
    </lineage>
</organism>
<evidence type="ECO:0000313" key="3">
    <source>
        <dbReference type="Proteomes" id="UP000800303"/>
    </source>
</evidence>
<gene>
    <name evidence="2" type="ORF">GYN08_03535</name>
</gene>
<keyword evidence="3" id="KW-1185">Reference proteome</keyword>
<dbReference type="Gene3D" id="1.20.1270.90">
    <property type="entry name" value="AF1782-like"/>
    <property type="match status" value="1"/>
</dbReference>
<reference evidence="2 3" key="1">
    <citation type="submission" date="2020-01" db="EMBL/GenBank/DDBJ databases">
        <title>Polyphasic characterisation and genomic insights into a novel alkali tolerant bacterium VR-M41.</title>
        <authorList>
            <person name="Vemuluri V.R."/>
        </authorList>
    </citation>
    <scope>NUCLEOTIDE SEQUENCE [LARGE SCALE GENOMIC DNA]</scope>
    <source>
        <strain evidence="2 3">VR-M41</strain>
    </source>
</reference>
<protein>
    <recommendedName>
        <fullName evidence="4">DUF3829 domain-containing protein</fullName>
    </recommendedName>
</protein>
<proteinExistence type="predicted"/>
<evidence type="ECO:0008006" key="4">
    <source>
        <dbReference type="Google" id="ProtNLM"/>
    </source>
</evidence>
<feature type="signal peptide" evidence="1">
    <location>
        <begin position="1"/>
        <end position="30"/>
    </location>
</feature>
<evidence type="ECO:0000256" key="1">
    <source>
        <dbReference type="SAM" id="SignalP"/>
    </source>
</evidence>